<feature type="region of interest" description="Disordered" evidence="1">
    <location>
        <begin position="481"/>
        <end position="505"/>
    </location>
</feature>
<evidence type="ECO:0000313" key="2">
    <source>
        <dbReference type="EMBL" id="KXS18216.1"/>
    </source>
</evidence>
<feature type="compositionally biased region" description="Basic and acidic residues" evidence="1">
    <location>
        <begin position="778"/>
        <end position="790"/>
    </location>
</feature>
<gene>
    <name evidence="2" type="ORF">M427DRAFT_42623</name>
</gene>
<dbReference type="AlphaFoldDB" id="A0A139AN94"/>
<dbReference type="EMBL" id="KQ965743">
    <property type="protein sequence ID" value="KXS18216.1"/>
    <property type="molecule type" value="Genomic_DNA"/>
</dbReference>
<feature type="region of interest" description="Disordered" evidence="1">
    <location>
        <begin position="336"/>
        <end position="373"/>
    </location>
</feature>
<sequence>MPIRPLLAHTATCGAIGRATVCPRCIPRLLPSPSLSAALAHSPQAVRVCCLSTRPDGDPHAPGASTPASWFDPLANPPGDPFFVALWQSLLDRALRPHSPYPLLPDADALFNAIESHTPPPNYWLFEPVPEEKKTTPYPWDVYIALCNASPPGPATVLRRRHFDAMIAFLINDWVVQYAGRVATLDRVRRVLRDLIHTPVAVLGDYSEDANRDATPPNSRLSGAPFARSLRYPPPHPTFAINVNHWRALFAAHAGVAALDIDAHLRDVVALLNACISQLPDPNIGDTPARDDLARILQVTGTPARFPWDPSFEDLDYHHDELLRQRGSLLLDVHGQNHDRSTRSPPQGQDHDRFPPSHHSKTRPPSTSTISTFSSTPFQLKPALSRLSDTSHPLPPLILLPFRVLFAQLASHPHPAQIIYPLQRLLLWMSRRPVLWALWARHRGWEDAAVAVARIEDAGPARLWEWVVDRVVDGAETGQVDDVDDVVGSTDGDVDPPGRGRHRNPDAEAWRTIAEDTDSDAYELVLTSPKRRTGLSIKPRADAHHTPSYSALPYGLAPVQPHVVAVLLLASAAHDARLNGEDAARAALWSARGAGPAYSSLSPSQSQGQDQGQGPLLPRLLSVPWITRVLSPPKHHTDTTAEKAAQIELVTYLAVLRNRHDALAKDLAEVQRVEEAMGGLILGPAVCAALAAFYARHDPYIAEPWALRAFAVKGWKGCASHFAAMAWARVGEGKNVAQWANEGNIEAKSAAIEVNVREARKLLGVRFGHEDYEDERWVERGGDGRSRTDDGDGESNDDEYEDVGVAEDNATLRRAVEHLQRADKFMEKQYPTPSLRQTLSGISSVDPDHRGIKYMDLEAARQLVEGWRMVGEEVKMRGAVSRAEAVGGRGVLDGTVCYVSLDSVRMGPRWWEGIHGWVQGWGEDEL</sequence>
<name>A0A139AN94_GONPJ</name>
<feature type="compositionally biased region" description="Acidic residues" evidence="1">
    <location>
        <begin position="791"/>
        <end position="803"/>
    </location>
</feature>
<keyword evidence="3" id="KW-1185">Reference proteome</keyword>
<dbReference type="OrthoDB" id="10690220at2759"/>
<feature type="region of interest" description="Disordered" evidence="1">
    <location>
        <begin position="778"/>
        <end position="803"/>
    </location>
</feature>
<feature type="compositionally biased region" description="Low complexity" evidence="1">
    <location>
        <begin position="363"/>
        <end position="373"/>
    </location>
</feature>
<proteinExistence type="predicted"/>
<protein>
    <submittedName>
        <fullName evidence="2">Uncharacterized protein</fullName>
    </submittedName>
</protein>
<organism evidence="2 3">
    <name type="scientific">Gonapodya prolifera (strain JEL478)</name>
    <name type="common">Monoblepharis prolifera</name>
    <dbReference type="NCBI Taxonomy" id="1344416"/>
    <lineage>
        <taxon>Eukaryota</taxon>
        <taxon>Fungi</taxon>
        <taxon>Fungi incertae sedis</taxon>
        <taxon>Chytridiomycota</taxon>
        <taxon>Chytridiomycota incertae sedis</taxon>
        <taxon>Monoblepharidomycetes</taxon>
        <taxon>Monoblepharidales</taxon>
        <taxon>Gonapodyaceae</taxon>
        <taxon>Gonapodya</taxon>
    </lineage>
</organism>
<evidence type="ECO:0000256" key="1">
    <source>
        <dbReference type="SAM" id="MobiDB-lite"/>
    </source>
</evidence>
<reference evidence="2 3" key="1">
    <citation type="journal article" date="2015" name="Genome Biol. Evol.">
        <title>Phylogenomic analyses indicate that early fungi evolved digesting cell walls of algal ancestors of land plants.</title>
        <authorList>
            <person name="Chang Y."/>
            <person name="Wang S."/>
            <person name="Sekimoto S."/>
            <person name="Aerts A.L."/>
            <person name="Choi C."/>
            <person name="Clum A."/>
            <person name="LaButti K.M."/>
            <person name="Lindquist E.A."/>
            <person name="Yee Ngan C."/>
            <person name="Ohm R.A."/>
            <person name="Salamov A.A."/>
            <person name="Grigoriev I.V."/>
            <person name="Spatafora J.W."/>
            <person name="Berbee M.L."/>
        </authorList>
    </citation>
    <scope>NUCLEOTIDE SEQUENCE [LARGE SCALE GENOMIC DNA]</scope>
    <source>
        <strain evidence="2 3">JEL478</strain>
    </source>
</reference>
<accession>A0A139AN94</accession>
<dbReference type="Proteomes" id="UP000070544">
    <property type="component" value="Unassembled WGS sequence"/>
</dbReference>
<evidence type="ECO:0000313" key="3">
    <source>
        <dbReference type="Proteomes" id="UP000070544"/>
    </source>
</evidence>